<dbReference type="GO" id="GO:0004527">
    <property type="term" value="F:exonuclease activity"/>
    <property type="evidence" value="ECO:0007669"/>
    <property type="project" value="UniProtKB-KW"/>
</dbReference>
<reference evidence="6 7" key="1">
    <citation type="journal article" date="2015" name="Genome Announc.">
        <title>Expanding the biotechnology potential of lactobacilli through comparative genomics of 213 strains and associated genera.</title>
        <authorList>
            <person name="Sun Z."/>
            <person name="Harris H.M."/>
            <person name="McCann A."/>
            <person name="Guo C."/>
            <person name="Argimon S."/>
            <person name="Zhang W."/>
            <person name="Yang X."/>
            <person name="Jeffery I.B."/>
            <person name="Cooney J.C."/>
            <person name="Kagawa T.F."/>
            <person name="Liu W."/>
            <person name="Song Y."/>
            <person name="Salvetti E."/>
            <person name="Wrobel A."/>
            <person name="Rasinkangas P."/>
            <person name="Parkhill J."/>
            <person name="Rea M.C."/>
            <person name="O'Sullivan O."/>
            <person name="Ritari J."/>
            <person name="Douillard F.P."/>
            <person name="Paul Ross R."/>
            <person name="Yang R."/>
            <person name="Briner A.E."/>
            <person name="Felis G.E."/>
            <person name="de Vos W.M."/>
            <person name="Barrangou R."/>
            <person name="Klaenhammer T.R."/>
            <person name="Caufield P.W."/>
            <person name="Cui Y."/>
            <person name="Zhang H."/>
            <person name="O'Toole P.W."/>
        </authorList>
    </citation>
    <scope>NUCLEOTIDE SEQUENCE [LARGE SCALE GENOMIC DNA]</scope>
    <source>
        <strain evidence="6 7">DSM 19971</strain>
    </source>
</reference>
<feature type="coiled-coil region" evidence="4">
    <location>
        <begin position="195"/>
        <end position="222"/>
    </location>
</feature>
<name>A0A0R1PWZ5_9LACO</name>
<dbReference type="SUPFAM" id="SSF52540">
    <property type="entry name" value="P-loop containing nucleoside triphosphate hydrolases"/>
    <property type="match status" value="1"/>
</dbReference>
<dbReference type="Pfam" id="PF13558">
    <property type="entry name" value="SbcC_Walker_B"/>
    <property type="match status" value="1"/>
</dbReference>
<dbReference type="STRING" id="1423812.FD20_GL000702"/>
<organism evidence="6 7">
    <name type="scientific">Liquorilactobacillus uvarum DSM 19971</name>
    <dbReference type="NCBI Taxonomy" id="1423812"/>
    <lineage>
        <taxon>Bacteria</taxon>
        <taxon>Bacillati</taxon>
        <taxon>Bacillota</taxon>
        <taxon>Bacilli</taxon>
        <taxon>Lactobacillales</taxon>
        <taxon>Lactobacillaceae</taxon>
        <taxon>Liquorilactobacillus</taxon>
    </lineage>
</organism>
<feature type="coiled-coil region" evidence="4">
    <location>
        <begin position="532"/>
        <end position="559"/>
    </location>
</feature>
<evidence type="ECO:0000259" key="5">
    <source>
        <dbReference type="Pfam" id="PF13476"/>
    </source>
</evidence>
<evidence type="ECO:0000256" key="2">
    <source>
        <dbReference type="ARBA" id="ARBA00011322"/>
    </source>
</evidence>
<keyword evidence="6" id="KW-0540">Nuclease</keyword>
<evidence type="ECO:0000313" key="7">
    <source>
        <dbReference type="Proteomes" id="UP000051155"/>
    </source>
</evidence>
<sequence>MKPLKLKLENFGPYEEQTIDFESFEETPLFLISGKTGSGKTTLFDAMCFALFGKTSGMDRQPEQMRSDFAKATEATSVEFEFEHHGKTYSIVRQPKQILAKKRGKGMHESNAKIELTFKDNDGKEKVLTKMSVVNVFLKDLLHLTAEQFTQIILLPQGKFRRFLTANSNDKEGLLRELFGTFFYHRWSEDIQKRARQIIQANEEQNQTIKVLQSQIQGLDNDGNVVQWLKDLNERVSDEASAVQKGSEDVINQSETVEKMASDYREKCQLHEDLIKITELKEQYESLKGREKSINILRGKLLKLEWVEKNKDLFSSLEYSRKKSTDLEKMISDKKKALQQSKSRSIEKKSEQILLQRKSEKMNKLRVSVMEGKGQAELFKRAEVWRAKCTELASKLSEEKEKLETSQKKCISIEETLAKKEKKVEKKDVLNEETLLLQQETAKLAEEQDQLAALSKMHTEMIQKNSELLKFEKNLEKAYQEYQDAQKLYSQLDNDFALTQIQRLSQHLKAGTPCPVCGSMTHPAPAKVELVRDITESKVKEAQENAKKAADIYHSYKGEYQAKKDQSGIEKNKYRKQYEKVTKIVVGSFKGEILIDLADLLEKKRDKILHRKQKLEVEQVEIGEATREIKILQNKNQKLQKIVEQTKDNIHEITVAHAKVKTTIKRLIEQLPTNFKTLADLQSSMEKQQTEVTEYDVRVRELQEEVEQAALSVTALETNIQNYQQQFRDEEKVKNQLSSKVQFSVQNCDFAVDSDFIEKSLRELSKAVNYRDGIKDYEEKLLTIKTKTEQLTERTKNLKDPKLEELKKKLLIEKEKRDTLVDTVAKYKQTYQSDKNIFEQVSSMWNSQQKKLKKLASWNQLAEVMNGKGRLKLSLERYVLKSYLSKVLLIANGHLARLSQGRYAFKLDKNNGAYATDTGLEINVFDDNTGKVRSVHTLSGGESFIAALALSLALGEVLQNVNGGSNIEALFIDEGFGSLDEEALETALEALQTIEGANRLFGIISHVGILRDKIPDQMRVLSNNGHSTIVYEHKF</sequence>
<comment type="subunit">
    <text evidence="2">Heterodimer of SbcC and SbcD.</text>
</comment>
<gene>
    <name evidence="6" type="ORF">FD20_GL000702</name>
</gene>
<keyword evidence="7" id="KW-1185">Reference proteome</keyword>
<protein>
    <recommendedName>
        <fullName evidence="3">Nuclease SbcCD subunit C</fullName>
    </recommendedName>
</protein>
<feature type="domain" description="Rad50/SbcC-type AAA" evidence="5">
    <location>
        <begin position="5"/>
        <end position="219"/>
    </location>
</feature>
<dbReference type="PANTHER" id="PTHR32114:SF2">
    <property type="entry name" value="ABC TRANSPORTER ABCH.3"/>
    <property type="match status" value="1"/>
</dbReference>
<evidence type="ECO:0000256" key="1">
    <source>
        <dbReference type="ARBA" id="ARBA00006930"/>
    </source>
</evidence>
<dbReference type="RefSeq" id="WP_057737664.1">
    <property type="nucleotide sequence ID" value="NZ_AZEG01000017.1"/>
</dbReference>
<dbReference type="Pfam" id="PF13476">
    <property type="entry name" value="AAA_23"/>
    <property type="match status" value="1"/>
</dbReference>
<feature type="coiled-coil region" evidence="4">
    <location>
        <begin position="678"/>
        <end position="740"/>
    </location>
</feature>
<dbReference type="AlphaFoldDB" id="A0A0R1PWZ5"/>
<proteinExistence type="inferred from homology"/>
<accession>A0A0R1PWZ5</accession>
<dbReference type="EMBL" id="AZEG01000017">
    <property type="protein sequence ID" value="KRL36993.1"/>
    <property type="molecule type" value="Genomic_DNA"/>
</dbReference>
<dbReference type="OrthoDB" id="9795626at2"/>
<keyword evidence="6" id="KW-0378">Hydrolase</keyword>
<feature type="coiled-coil region" evidence="4">
    <location>
        <begin position="774"/>
        <end position="823"/>
    </location>
</feature>
<feature type="coiled-coil region" evidence="4">
    <location>
        <begin position="598"/>
        <end position="649"/>
    </location>
</feature>
<dbReference type="GO" id="GO:0016887">
    <property type="term" value="F:ATP hydrolysis activity"/>
    <property type="evidence" value="ECO:0007669"/>
    <property type="project" value="InterPro"/>
</dbReference>
<evidence type="ECO:0000313" key="6">
    <source>
        <dbReference type="EMBL" id="KRL36993.1"/>
    </source>
</evidence>
<dbReference type="PATRIC" id="fig|1423812.3.peg.768"/>
<dbReference type="InterPro" id="IPR038729">
    <property type="entry name" value="Rad50/SbcC_AAA"/>
</dbReference>
<evidence type="ECO:0000256" key="4">
    <source>
        <dbReference type="SAM" id="Coils"/>
    </source>
</evidence>
<keyword evidence="4" id="KW-0175">Coiled coil</keyword>
<dbReference type="PANTHER" id="PTHR32114">
    <property type="entry name" value="ABC TRANSPORTER ABCH.3"/>
    <property type="match status" value="1"/>
</dbReference>
<dbReference type="Gene3D" id="3.40.50.300">
    <property type="entry name" value="P-loop containing nucleotide triphosphate hydrolases"/>
    <property type="match status" value="2"/>
</dbReference>
<dbReference type="Proteomes" id="UP000051155">
    <property type="component" value="Unassembled WGS sequence"/>
</dbReference>
<dbReference type="InterPro" id="IPR027417">
    <property type="entry name" value="P-loop_NTPase"/>
</dbReference>
<dbReference type="GO" id="GO:0006302">
    <property type="term" value="P:double-strand break repair"/>
    <property type="evidence" value="ECO:0007669"/>
    <property type="project" value="InterPro"/>
</dbReference>
<keyword evidence="6" id="KW-0269">Exonuclease</keyword>
<comment type="similarity">
    <text evidence="1">Belongs to the SMC family. SbcC subfamily.</text>
</comment>
<feature type="coiled-coil region" evidence="4">
    <location>
        <begin position="386"/>
        <end position="495"/>
    </location>
</feature>
<comment type="caution">
    <text evidence="6">The sequence shown here is derived from an EMBL/GenBank/DDBJ whole genome shotgun (WGS) entry which is preliminary data.</text>
</comment>
<evidence type="ECO:0000256" key="3">
    <source>
        <dbReference type="ARBA" id="ARBA00013368"/>
    </source>
</evidence>